<dbReference type="Gene3D" id="1.50.10.140">
    <property type="match status" value="2"/>
</dbReference>
<feature type="transmembrane region" description="Helical" evidence="3">
    <location>
        <begin position="839"/>
        <end position="855"/>
    </location>
</feature>
<dbReference type="InterPro" id="IPR021478">
    <property type="entry name" value="DUF3131"/>
</dbReference>
<dbReference type="Pfam" id="PF06165">
    <property type="entry name" value="GH94_b-supersand"/>
    <property type="match status" value="2"/>
</dbReference>
<dbReference type="Pfam" id="PF17167">
    <property type="entry name" value="Glyco_hydro_94"/>
    <property type="match status" value="1"/>
</dbReference>
<feature type="transmembrane region" description="Helical" evidence="3">
    <location>
        <begin position="989"/>
        <end position="1007"/>
    </location>
</feature>
<dbReference type="SUPFAM" id="SSF74650">
    <property type="entry name" value="Galactose mutarotase-like"/>
    <property type="match status" value="2"/>
</dbReference>
<dbReference type="Proteomes" id="UP000036923">
    <property type="component" value="Unassembled WGS sequence"/>
</dbReference>
<feature type="domain" description="Glycosyl hydrolase 94 supersandwich" evidence="4">
    <location>
        <begin position="1684"/>
        <end position="1961"/>
    </location>
</feature>
<reference evidence="9" key="1">
    <citation type="submission" date="2015-07" db="EMBL/GenBank/DDBJ databases">
        <title>Near-Complete Genome Sequence of the Cellulolytic Bacterium Bacteroides (Pseudobacteroides) cellulosolvens ATCC 35603.</title>
        <authorList>
            <person name="Dassa B."/>
            <person name="Utturkar S.M."/>
            <person name="Klingeman D.M."/>
            <person name="Hurt R.A."/>
            <person name="Keller M."/>
            <person name="Xu J."/>
            <person name="Reddy Y.H.K."/>
            <person name="Borovok I."/>
            <person name="Grinberg I.R."/>
            <person name="Lamed R."/>
            <person name="Zhivin O."/>
            <person name="Bayer E.A."/>
            <person name="Brown S.D."/>
        </authorList>
    </citation>
    <scope>NUCLEOTIDE SEQUENCE [LARGE SCALE GENOMIC DNA]</scope>
    <source>
        <strain evidence="9">DSM 2933</strain>
    </source>
</reference>
<feature type="domain" description="Glycoamylase-like" evidence="5">
    <location>
        <begin position="1430"/>
        <end position="1641"/>
    </location>
</feature>
<feature type="transmembrane region" description="Helical" evidence="3">
    <location>
        <begin position="425"/>
        <end position="445"/>
    </location>
</feature>
<feature type="transmembrane region" description="Helical" evidence="3">
    <location>
        <begin position="861"/>
        <end position="883"/>
    </location>
</feature>
<evidence type="ECO:0000313" key="8">
    <source>
        <dbReference type="EMBL" id="KNY29175.1"/>
    </source>
</evidence>
<evidence type="ECO:0000259" key="4">
    <source>
        <dbReference type="Pfam" id="PF06165"/>
    </source>
</evidence>
<dbReference type="CDD" id="cd11756">
    <property type="entry name" value="GH94N_ChvB_NdvB_1_like"/>
    <property type="match status" value="1"/>
</dbReference>
<evidence type="ECO:0000256" key="1">
    <source>
        <dbReference type="ARBA" id="ARBA00022676"/>
    </source>
</evidence>
<feature type="domain" description="Glycosyl hydrolase 94 supersandwich" evidence="4">
    <location>
        <begin position="2176"/>
        <end position="2442"/>
    </location>
</feature>
<dbReference type="SUPFAM" id="SSF48208">
    <property type="entry name" value="Six-hairpin glycosidases"/>
    <property type="match status" value="1"/>
</dbReference>
<evidence type="ECO:0000313" key="9">
    <source>
        <dbReference type="Proteomes" id="UP000036923"/>
    </source>
</evidence>
<feature type="domain" description="DUF3131" evidence="6">
    <location>
        <begin position="1030"/>
        <end position="1123"/>
    </location>
</feature>
<dbReference type="EMBL" id="LGTC01000001">
    <property type="protein sequence ID" value="KNY29175.1"/>
    <property type="molecule type" value="Genomic_DNA"/>
</dbReference>
<dbReference type="InterPro" id="IPR012341">
    <property type="entry name" value="6hp_glycosidase-like_sf"/>
</dbReference>
<dbReference type="Gene3D" id="2.60.420.10">
    <property type="entry name" value="Maltose phosphorylase, domain 3"/>
    <property type="match status" value="1"/>
</dbReference>
<keyword evidence="1" id="KW-0328">Glycosyltransferase</keyword>
<dbReference type="RefSeq" id="WP_036944861.1">
    <property type="nucleotide sequence ID" value="NZ_JQKC01000037.1"/>
</dbReference>
<keyword evidence="3" id="KW-0812">Transmembrane</keyword>
<dbReference type="InterPro" id="IPR008928">
    <property type="entry name" value="6-hairpin_glycosidase_sf"/>
</dbReference>
<evidence type="ECO:0000259" key="7">
    <source>
        <dbReference type="Pfam" id="PF17167"/>
    </source>
</evidence>
<organism evidence="8 9">
    <name type="scientific">Pseudobacteroides cellulosolvens ATCC 35603 = DSM 2933</name>
    <dbReference type="NCBI Taxonomy" id="398512"/>
    <lineage>
        <taxon>Bacteria</taxon>
        <taxon>Bacillati</taxon>
        <taxon>Bacillota</taxon>
        <taxon>Clostridia</taxon>
        <taxon>Eubacteriales</taxon>
        <taxon>Oscillospiraceae</taxon>
        <taxon>Pseudobacteroides</taxon>
    </lineage>
</organism>
<comment type="caution">
    <text evidence="8">The sequence shown here is derived from an EMBL/GenBank/DDBJ whole genome shotgun (WGS) entry which is preliminary data.</text>
</comment>
<dbReference type="CDD" id="cd11753">
    <property type="entry name" value="GH94N_ChvB_NdvB_2_like"/>
    <property type="match status" value="1"/>
</dbReference>
<dbReference type="InterPro" id="IPR037820">
    <property type="entry name" value="GH94N_NdvB"/>
</dbReference>
<dbReference type="PANTHER" id="PTHR37469:SF2">
    <property type="entry name" value="CELLOBIONIC ACID PHOSPHORYLASE"/>
    <property type="match status" value="1"/>
</dbReference>
<dbReference type="SMART" id="SM01068">
    <property type="entry name" value="CBM_X"/>
    <property type="match status" value="2"/>
</dbReference>
<evidence type="ECO:0000256" key="3">
    <source>
        <dbReference type="SAM" id="Phobius"/>
    </source>
</evidence>
<dbReference type="Pfam" id="PF11329">
    <property type="entry name" value="DUF3131"/>
    <property type="match status" value="1"/>
</dbReference>
<dbReference type="InterPro" id="IPR033432">
    <property type="entry name" value="GH94_catalytic"/>
</dbReference>
<dbReference type="eggNOG" id="COG3459">
    <property type="taxonomic scope" value="Bacteria"/>
</dbReference>
<dbReference type="GO" id="GO:0005975">
    <property type="term" value="P:carbohydrate metabolic process"/>
    <property type="evidence" value="ECO:0007669"/>
    <property type="project" value="InterPro"/>
</dbReference>
<dbReference type="InterPro" id="IPR010383">
    <property type="entry name" value="Glyco_hydrolase_94_b-supersand"/>
</dbReference>
<keyword evidence="9" id="KW-1185">Reference proteome</keyword>
<proteinExistence type="predicted"/>
<sequence length="2956" mass="335779">MTLNINPIILIGIVAVFTVLFWVNIKRFRQLHIIKMNDTSLTCEELEEHARKIAIDHTVSKNIRYNNWPVLNMNENYDFIKSVYKELNNAASSKNAVPPAAEWLLDNFYILDEQAKVVRKDISGETYLRLPVLKCGPLKGYARIYAIAAELVSHTGGQINDRIILNYLKAYQSHSSLSDREIWAMPAMIRILLIESIKVICEKLNLTIKEWQLADELIESVLKSEDINTLKFIKSIEARLKSTEQISTSFIEHLSYRLRKSGRGYAKLSGTLDDILSKYGSSTSDMCQKEHNIQASYSVSIGNSILSLKFLSSFDWSTVFDEISNVEQALSEDESYRLMDPCTRSFYRQKLEEIAAVSRTTEIRIAKEAVKLSKSYAQGSQNDYDERKKHVGYYLAGDGTAELHKAINYKPTIFRSFASNIKRHAASLYLGSIILPTILITYFLMHYTYSLSINNALSLSIFTGLIVIIPASEIVTSLVNWTLCNTTKPSTLPRLELKDGLEEEHSTLVVIPALLPDEKRVEELVSNLERHYLSNKENNLYFALAGDFKDSPDEKSKLDQMIVDAGLNGMRRLNNKYKRDNGADIFYYFHRHRKFNNVQKKWMGWERKRGALVELNSLLTGSEDTSYSIMSCSNNSIPKVNYVLTLDADTILPIGSIKKLIGIMAHPLNKPVVDEKKNIVVDGYGLIQPHIGFEIQSANKTLFSRMYTGQEGINPYACAISDIYQDVFNEGIFTGKGIYDLKVFQKVLYNAIPENRVLSHDLLEGSYLRTGLATDIELVDSFPASYASYTERMHRWTRGDWQLLPWLMKKVKDKNGNSIKNPLNLISIWKIFDNMRRSLVAPSILLLIVSGFSILPGSSLFWLGLSLFFVFFPIITSIIDYIASLRMIKNRVKRHMPVISGIKASLYQLLLQFAFLPYQGYLVTEAIITTLYRVFISKKNMLLWVTAADVEKDQKNTVLSFWNKMNITAPISLGVLGFAIIIKPNSAVFTLPLLIIWSSSPFIAYFISQISSDESFQLSEDDLKDLRLISRKTWRYFEEFINHKNSYLPPDNFQEDPPNGVAYRTSPTNIGLGLMSFLAARDLGYIGTHEMIERTSKTLSTIDKLELWNNHLYNWYDTRTLRPLRPRYISTVDSGNLVCYLIAFRQGLYDYQKNPLVDRKYIQGIDDTAFLASLESGIELNRLDPMDVFPSDGNGSLFTWKRTLEEITKSITGHNIRKSPWLYKLQKMITSLREELDLYHPWIDVFHNASRIFARDPHENPGVVLHSDINDDYNKNIFLKDASDGMDIHGNKSPLPDLGLHGLGSNPAKGAGLSNRDILRLAEDATAKIRITMGPLELAETYNKVLYEVECIMDDCKDKTNGSYQWLQSLHASIYKALNNINNFNSKYEHIIEKVSSIIEKTTFNPLYDSKKQLFSIGYNLEENRLTNSYYDLLASEARQTSYIAVARGEVPPRHWSRLSRNITVVDFYRGLVSWTGTMFEYLMPLILMKNYKNTLLDETYSFVVRSQKKYGRHKRVPWGVSESGFYALDIDLNYQYKAVGVPWLGLKRGLLEDTVVSPYSTFLALLVDPKSAVDNIKRLRREGLDGAYGFYEAIDYTAERLPFGSRKAVVKSYMVHHEGMSLLSLNNFLNRNIMQVRFHNDPVVRAGELLLQEKVPVDFTSAMENKEKVVPYKDMVYKGRVSLRKFTAPDFTLPKAHLLSNGSYCVMITDRGTGYSKNNLTAVTRWREDITLDTNGMFFYIRNMEDNTLWSSTYDPINKRPDRYEVAFSSDKARFKRIDGNIETVTEVTVASEDNAEIRRLSIKNIGEKSVDLEITSYFEVVMAPQNADIAHPVFSNLFVKTELVPDLNTLLAVRRPRSESDKIYWLFNTVFVEGETMGSPEYETDRLAFIGRGHTISNPVVLERAKPLSGSAGSVLDPIMSTRVRVRIQPKQIAKISLITGVSKGRDTALELAHKYSTPEAIEGGFKLAQTRSQVEAGYLNISYKDLELYQDMISHVLFLSPLRRNYSDFIKENNRGQSSLWPYGISGDLPIVTVALSKSLDTDIVYDVLKAHEYWKLKGLKVDLVILNEEEGGYSNPLRSILMDIVSSSHAHDIINRPGGVYLLNRNSMSSEGIALIYSVSRLVLKGNQGSLSDQVKYASLYKEYDANITSKAYTASLAKGMLSSGFSKMGNEFVIRLEKGEFTPMPWTNIISNPDFGFLVTESGSGYTWSENSRENKLTPWSNDPVSDTPGEIFYMCHRDSGKIWSLTPLPVRQDADYNVTHGFGYSAFEHESNGIMHNLVQIAAKDAAVKINLIKLVNTTGNSQSLTLTYYVRPVMGVSDQTTAMHLRTWQNDNGTLFIENPYNEEFHGRVAFIDVTERDRTVTGDRKEFFGNGKLSYPTGLLQNGLSGNLGTGFDPCAAMQISIDLKPNGEKEVVFLLGSGKNAEDAYNLVSKYSSFDAAKKSYEEVRNFWKSKLETIQVETPDSSMNIMLNGWLLYQVIACRLWARSGFYQSGGAFGFRDQLQDCLALISIWPEIARNQILLHASHQFVEGDVQHWWHEPSGKGTRTRFSDDLLWLPYVTAEYIRVTNDHKILDEMVPYIEDEPLKEFEDERYSSPRPSELKEPLYEHCKKAIERSLAYGEHGIPLMGSGDWNDGMNTVGNGGKGESVWLGWFLYSVLNAFAPLCQQKEQHEESKRYIEAAKAIAQAIELNAWDGSWYRRAYFDNGQPLGSIENSECKIDSISQSWAIFSEGGDKNRAREAMNSLENYLIQRDEGLIKLLTPPFDEGDLEPGYIKSYIPGVRENGGQYTHAAAWVIIAFAKLGDGDKALELFDLINPINHTRTQMEICKYKVEPYVMPADVYAISPHIGRGGWTWYTGSASWYYKSGIEYILGFKKDGNSIIMDPCIPKKWKGYSIDYSYGSSSYRIEVRNPQGVSRGVRKIVMDGKKLNNSIPLVDDGKNHKVEVVLG</sequence>
<dbReference type="Pfam" id="PF10091">
    <property type="entry name" value="Glycoamylase"/>
    <property type="match status" value="1"/>
</dbReference>
<feature type="transmembrane region" description="Helical" evidence="3">
    <location>
        <begin position="457"/>
        <end position="484"/>
    </location>
</feature>
<name>A0A0L6JU24_9FIRM</name>
<dbReference type="GO" id="GO:0030246">
    <property type="term" value="F:carbohydrate binding"/>
    <property type="evidence" value="ECO:0007669"/>
    <property type="project" value="InterPro"/>
</dbReference>
<dbReference type="Gene3D" id="1.50.10.10">
    <property type="match status" value="1"/>
</dbReference>
<dbReference type="PANTHER" id="PTHR37469">
    <property type="entry name" value="CELLOBIONIC ACID PHOSPHORYLASE-RELATED"/>
    <property type="match status" value="1"/>
</dbReference>
<protein>
    <recommendedName>
        <fullName evidence="10">Glycosyltransferase 36</fullName>
    </recommendedName>
</protein>
<dbReference type="GO" id="GO:0016757">
    <property type="term" value="F:glycosyltransferase activity"/>
    <property type="evidence" value="ECO:0007669"/>
    <property type="project" value="UniProtKB-KW"/>
</dbReference>
<accession>A0A0L6JU24</accession>
<dbReference type="InterPro" id="IPR037824">
    <property type="entry name" value="GH94N_2_NdvB"/>
</dbReference>
<dbReference type="PATRIC" id="fig|398512.5.peg.4659"/>
<keyword evidence="3" id="KW-1133">Transmembrane helix</keyword>
<feature type="domain" description="Glycosyl hydrolase 94 catalytic" evidence="7">
    <location>
        <begin position="2456"/>
        <end position="2880"/>
    </location>
</feature>
<evidence type="ECO:0000256" key="2">
    <source>
        <dbReference type="ARBA" id="ARBA00022679"/>
    </source>
</evidence>
<evidence type="ECO:0008006" key="10">
    <source>
        <dbReference type="Google" id="ProtNLM"/>
    </source>
</evidence>
<feature type="transmembrane region" description="Helical" evidence="3">
    <location>
        <begin position="965"/>
        <end position="982"/>
    </location>
</feature>
<evidence type="ECO:0000259" key="5">
    <source>
        <dbReference type="Pfam" id="PF10091"/>
    </source>
</evidence>
<feature type="transmembrane region" description="Helical" evidence="3">
    <location>
        <begin position="6"/>
        <end position="25"/>
    </location>
</feature>
<dbReference type="Gene3D" id="2.70.98.40">
    <property type="entry name" value="Glycoside hydrolase, family 65, N-terminal domain"/>
    <property type="match status" value="2"/>
</dbReference>
<dbReference type="STRING" id="398512.Bccel_4449"/>
<keyword evidence="3" id="KW-0472">Membrane</keyword>
<dbReference type="InterPro" id="IPR037018">
    <property type="entry name" value="GH65_N"/>
</dbReference>
<feature type="transmembrane region" description="Helical" evidence="3">
    <location>
        <begin position="904"/>
        <end position="923"/>
    </location>
</feature>
<gene>
    <name evidence="8" type="ORF">Bccel_4449</name>
</gene>
<dbReference type="InterPro" id="IPR019282">
    <property type="entry name" value="Glycoamylase-like_cons_dom"/>
</dbReference>
<keyword evidence="2" id="KW-0808">Transferase</keyword>
<evidence type="ECO:0000259" key="6">
    <source>
        <dbReference type="Pfam" id="PF11329"/>
    </source>
</evidence>
<dbReference type="InterPro" id="IPR011013">
    <property type="entry name" value="Gal_mutarotase_sf_dom"/>
</dbReference>
<dbReference type="InterPro" id="IPR052047">
    <property type="entry name" value="GH94_Enzymes"/>
</dbReference>